<reference evidence="10" key="1">
    <citation type="journal article" date="2019" name="Int. J. Syst. Evol. Microbiol.">
        <title>The Global Catalogue of Microorganisms (GCM) 10K type strain sequencing project: providing services to taxonomists for standard genome sequencing and annotation.</title>
        <authorList>
            <consortium name="The Broad Institute Genomics Platform"/>
            <consortium name="The Broad Institute Genome Sequencing Center for Infectious Disease"/>
            <person name="Wu L."/>
            <person name="Ma J."/>
        </authorList>
    </citation>
    <scope>NUCLEOTIDE SEQUENCE [LARGE SCALE GENOMIC DNA]</scope>
    <source>
        <strain evidence="10">CGMCC 4.7173</strain>
    </source>
</reference>
<dbReference type="InterPro" id="IPR016032">
    <property type="entry name" value="Sig_transdc_resp-reg_C-effctor"/>
</dbReference>
<feature type="modified residue" description="4-aspartylphosphate" evidence="5">
    <location>
        <position position="54"/>
    </location>
</feature>
<evidence type="ECO:0000256" key="2">
    <source>
        <dbReference type="ARBA" id="ARBA00023015"/>
    </source>
</evidence>
<dbReference type="InterPro" id="IPR039420">
    <property type="entry name" value="WalR-like"/>
</dbReference>
<evidence type="ECO:0000313" key="9">
    <source>
        <dbReference type="EMBL" id="MFC5941045.1"/>
    </source>
</evidence>
<evidence type="ECO:0000256" key="3">
    <source>
        <dbReference type="ARBA" id="ARBA00023125"/>
    </source>
</evidence>
<dbReference type="RefSeq" id="WP_343450718.1">
    <property type="nucleotide sequence ID" value="NZ_CP158970.1"/>
</dbReference>
<dbReference type="SMART" id="SM00862">
    <property type="entry name" value="Trans_reg_C"/>
    <property type="match status" value="1"/>
</dbReference>
<accession>A0ABW1HJQ8</accession>
<evidence type="ECO:0000259" key="8">
    <source>
        <dbReference type="PROSITE" id="PS51755"/>
    </source>
</evidence>
<evidence type="ECO:0000313" key="10">
    <source>
        <dbReference type="Proteomes" id="UP001596207"/>
    </source>
</evidence>
<comment type="caution">
    <text evidence="9">The sequence shown here is derived from an EMBL/GenBank/DDBJ whole genome shotgun (WGS) entry which is preliminary data.</text>
</comment>
<dbReference type="InterPro" id="IPR001867">
    <property type="entry name" value="OmpR/PhoB-type_DNA-bd"/>
</dbReference>
<dbReference type="SUPFAM" id="SSF46894">
    <property type="entry name" value="C-terminal effector domain of the bipartite response regulators"/>
    <property type="match status" value="1"/>
</dbReference>
<dbReference type="Proteomes" id="UP001596207">
    <property type="component" value="Unassembled WGS sequence"/>
</dbReference>
<feature type="domain" description="Response regulatory" evidence="7">
    <location>
        <begin position="7"/>
        <end position="118"/>
    </location>
</feature>
<organism evidence="9 10">
    <name type="scientific">Micromonospora harpali</name>
    <dbReference type="NCBI Taxonomy" id="1490225"/>
    <lineage>
        <taxon>Bacteria</taxon>
        <taxon>Bacillati</taxon>
        <taxon>Actinomycetota</taxon>
        <taxon>Actinomycetes</taxon>
        <taxon>Micromonosporales</taxon>
        <taxon>Micromonosporaceae</taxon>
        <taxon>Micromonospora</taxon>
    </lineage>
</organism>
<keyword evidence="10" id="KW-1185">Reference proteome</keyword>
<dbReference type="SMART" id="SM00448">
    <property type="entry name" value="REC"/>
    <property type="match status" value="1"/>
</dbReference>
<evidence type="ECO:0000256" key="5">
    <source>
        <dbReference type="PROSITE-ProRule" id="PRU00169"/>
    </source>
</evidence>
<keyword evidence="1 5" id="KW-0597">Phosphoprotein</keyword>
<feature type="domain" description="OmpR/PhoB-type" evidence="8">
    <location>
        <begin position="128"/>
        <end position="223"/>
    </location>
</feature>
<dbReference type="PROSITE" id="PS50110">
    <property type="entry name" value="RESPONSE_REGULATORY"/>
    <property type="match status" value="1"/>
</dbReference>
<dbReference type="Gene3D" id="6.10.250.690">
    <property type="match status" value="1"/>
</dbReference>
<keyword evidence="3 6" id="KW-0238">DNA-binding</keyword>
<name>A0ABW1HJQ8_9ACTN</name>
<dbReference type="Gene3D" id="1.10.10.10">
    <property type="entry name" value="Winged helix-like DNA-binding domain superfamily/Winged helix DNA-binding domain"/>
    <property type="match status" value="1"/>
</dbReference>
<dbReference type="SUPFAM" id="SSF52172">
    <property type="entry name" value="CheY-like"/>
    <property type="match status" value="1"/>
</dbReference>
<evidence type="ECO:0000259" key="7">
    <source>
        <dbReference type="PROSITE" id="PS50110"/>
    </source>
</evidence>
<gene>
    <name evidence="9" type="ORF">ACFPZ4_06070</name>
</gene>
<dbReference type="EMBL" id="JBHSQQ010000019">
    <property type="protein sequence ID" value="MFC5941045.1"/>
    <property type="molecule type" value="Genomic_DNA"/>
</dbReference>
<dbReference type="PANTHER" id="PTHR48111:SF4">
    <property type="entry name" value="DNA-BINDING DUAL TRANSCRIPTIONAL REGULATOR OMPR"/>
    <property type="match status" value="1"/>
</dbReference>
<dbReference type="InterPro" id="IPR001789">
    <property type="entry name" value="Sig_transdc_resp-reg_receiver"/>
</dbReference>
<feature type="DNA-binding region" description="OmpR/PhoB-type" evidence="6">
    <location>
        <begin position="128"/>
        <end position="223"/>
    </location>
</feature>
<evidence type="ECO:0000256" key="1">
    <source>
        <dbReference type="ARBA" id="ARBA00022553"/>
    </source>
</evidence>
<dbReference type="Pfam" id="PF00486">
    <property type="entry name" value="Trans_reg_C"/>
    <property type="match status" value="1"/>
</dbReference>
<sequence length="224" mass="24552">MTQGTVRVLVVEGRAVQAEARRQDLRRQGYVVSSVDSGAKAMQAHRISDFVLLDLDLPDIDGIEVCRSIRATGSKPIITVSSGDTETDRILALNAGADDCLDADCGPREMLARIEAVLRRSLPCRQCDRVISLGSLSLDGQSHEARLRGQPVKLTGREFELLHKLASHPDEVLSRKQLMASVWGTSWADASRTIDTHVRSLRAKLGARSWIITVRGVGYRIGRG</sequence>
<dbReference type="PANTHER" id="PTHR48111">
    <property type="entry name" value="REGULATOR OF RPOS"/>
    <property type="match status" value="1"/>
</dbReference>
<evidence type="ECO:0000256" key="4">
    <source>
        <dbReference type="ARBA" id="ARBA00023163"/>
    </source>
</evidence>
<dbReference type="CDD" id="cd00383">
    <property type="entry name" value="trans_reg_C"/>
    <property type="match status" value="1"/>
</dbReference>
<dbReference type="PROSITE" id="PS51755">
    <property type="entry name" value="OMPR_PHOB"/>
    <property type="match status" value="1"/>
</dbReference>
<keyword evidence="2" id="KW-0805">Transcription regulation</keyword>
<dbReference type="InterPro" id="IPR036388">
    <property type="entry name" value="WH-like_DNA-bd_sf"/>
</dbReference>
<protein>
    <submittedName>
        <fullName evidence="9">Response regulator transcription factor</fullName>
    </submittedName>
</protein>
<dbReference type="InterPro" id="IPR011006">
    <property type="entry name" value="CheY-like_superfamily"/>
</dbReference>
<proteinExistence type="predicted"/>
<keyword evidence="4" id="KW-0804">Transcription</keyword>
<evidence type="ECO:0000256" key="6">
    <source>
        <dbReference type="PROSITE-ProRule" id="PRU01091"/>
    </source>
</evidence>
<dbReference type="Pfam" id="PF00072">
    <property type="entry name" value="Response_reg"/>
    <property type="match status" value="1"/>
</dbReference>
<dbReference type="Gene3D" id="3.40.50.2300">
    <property type="match status" value="1"/>
</dbReference>